<feature type="transmembrane region" description="Helical" evidence="1">
    <location>
        <begin position="324"/>
        <end position="344"/>
    </location>
</feature>
<protein>
    <submittedName>
        <fullName evidence="3">Transposase</fullName>
    </submittedName>
</protein>
<keyword evidence="1" id="KW-1133">Transmembrane helix</keyword>
<evidence type="ECO:0000256" key="1">
    <source>
        <dbReference type="SAM" id="Phobius"/>
    </source>
</evidence>
<accession>A0AAW4PUA9</accession>
<comment type="caution">
    <text evidence="3">The sequence shown here is derived from an EMBL/GenBank/DDBJ whole genome shotgun (WGS) entry which is preliminary data.</text>
</comment>
<dbReference type="AlphaFoldDB" id="A0AAW4PUA9"/>
<keyword evidence="4" id="KW-1185">Reference proteome</keyword>
<dbReference type="EMBL" id="RKLR01000008">
    <property type="protein sequence ID" value="MBX0324850.1"/>
    <property type="molecule type" value="Genomic_DNA"/>
</dbReference>
<dbReference type="SUPFAM" id="SSF53098">
    <property type="entry name" value="Ribonuclease H-like"/>
    <property type="match status" value="1"/>
</dbReference>
<feature type="domain" description="Transposase IS4-like" evidence="2">
    <location>
        <begin position="121"/>
        <end position="336"/>
    </location>
</feature>
<dbReference type="GO" id="GO:0004803">
    <property type="term" value="F:transposase activity"/>
    <property type="evidence" value="ECO:0007669"/>
    <property type="project" value="InterPro"/>
</dbReference>
<keyword evidence="1" id="KW-0472">Membrane</keyword>
<dbReference type="PANTHER" id="PTHR33252">
    <property type="entry name" value="THIRD ORF IN TRANSPOSON ISC1160"/>
    <property type="match status" value="1"/>
</dbReference>
<dbReference type="Pfam" id="PF01609">
    <property type="entry name" value="DDE_Tnp_1"/>
    <property type="match status" value="1"/>
</dbReference>
<name>A0AAW4PUA9_9EURY</name>
<gene>
    <name evidence="3" type="ORF">EGH21_17625</name>
</gene>
<dbReference type="Proteomes" id="UP001430377">
    <property type="component" value="Unassembled WGS sequence"/>
</dbReference>
<sequence length="370" mass="41954">MVDTTEAKQVCRAASTLIYPALEFGVKPCGTYTRADFEHVLSRIAFDHEFANTGGKTVQLGRSEPVDITSTARNPLAKSLLYHLRHLDADAIDAQFDGVRNRLFQVLRAQRLLPDHVDVAIDLHEWRFYGAADTDHVLITYPDRGTNRAYCFATLCIVAPSVRFTLAVLPMDANGFRAKQEAVRSLIVEARQYVPIRHVYLDRGFYQVYVVAELERLEIDYIVRARPSTGMKARLSAGAETVVDAYQMQRKRPPTAAVDVTVFAVPHRTSEDEHVWFVTNLNVENETARAYAAAFRRRWGIETSYRQIGDFLPRTSSPTFSVRLFYFLFAVALYNLWVLANVLVSTGRKSTKPPISTRIFRTFVLSTDYG</sequence>
<dbReference type="GO" id="GO:0006313">
    <property type="term" value="P:DNA transposition"/>
    <property type="evidence" value="ECO:0007669"/>
    <property type="project" value="InterPro"/>
</dbReference>
<dbReference type="InterPro" id="IPR002559">
    <property type="entry name" value="Transposase_11"/>
</dbReference>
<dbReference type="InterPro" id="IPR012337">
    <property type="entry name" value="RNaseH-like_sf"/>
</dbReference>
<dbReference type="PANTHER" id="PTHR33252:SF2">
    <property type="entry name" value="TRANSPOSASE IS4-LIKE DOMAIN-CONTAINING PROTEIN"/>
    <property type="match status" value="1"/>
</dbReference>
<proteinExistence type="predicted"/>
<reference evidence="3 4" key="1">
    <citation type="submission" date="2021-06" db="EMBL/GenBank/DDBJ databases">
        <title>Halomicroarcula sp. a new haloarchaeum isolated from saline soil.</title>
        <authorList>
            <person name="Duran-Viseras A."/>
            <person name="Sanchez-Porro C."/>
            <person name="Ventosa A."/>
        </authorList>
    </citation>
    <scope>NUCLEOTIDE SEQUENCE [LARGE SCALE GENOMIC DNA]</scope>
    <source>
        <strain evidence="3 4">F13</strain>
    </source>
</reference>
<evidence type="ECO:0000313" key="3">
    <source>
        <dbReference type="EMBL" id="MBX0324850.1"/>
    </source>
</evidence>
<dbReference type="GO" id="GO:0003677">
    <property type="term" value="F:DNA binding"/>
    <property type="evidence" value="ECO:0007669"/>
    <property type="project" value="InterPro"/>
</dbReference>
<organism evidence="3 4">
    <name type="scientific">Haloarcula rubra</name>
    <dbReference type="NCBI Taxonomy" id="2487747"/>
    <lineage>
        <taxon>Archaea</taxon>
        <taxon>Methanobacteriati</taxon>
        <taxon>Methanobacteriota</taxon>
        <taxon>Stenosarchaea group</taxon>
        <taxon>Halobacteria</taxon>
        <taxon>Halobacteriales</taxon>
        <taxon>Haloarculaceae</taxon>
        <taxon>Haloarcula</taxon>
    </lineage>
</organism>
<evidence type="ECO:0000259" key="2">
    <source>
        <dbReference type="Pfam" id="PF01609"/>
    </source>
</evidence>
<evidence type="ECO:0000313" key="4">
    <source>
        <dbReference type="Proteomes" id="UP001430377"/>
    </source>
</evidence>
<keyword evidence="1" id="KW-0812">Transmembrane</keyword>